<dbReference type="AlphaFoldDB" id="A0A8S1RLR3"/>
<feature type="region of interest" description="Disordered" evidence="1">
    <location>
        <begin position="1"/>
        <end position="21"/>
    </location>
</feature>
<dbReference type="InterPro" id="IPR001005">
    <property type="entry name" value="SANT/Myb"/>
</dbReference>
<protein>
    <submittedName>
        <fullName evidence="4">Uncharacterized protein</fullName>
    </submittedName>
</protein>
<dbReference type="InterPro" id="IPR017930">
    <property type="entry name" value="Myb_dom"/>
</dbReference>
<reference evidence="4" key="1">
    <citation type="submission" date="2021-01" db="EMBL/GenBank/DDBJ databases">
        <authorList>
            <consortium name="Genoscope - CEA"/>
            <person name="William W."/>
        </authorList>
    </citation>
    <scope>NUCLEOTIDE SEQUENCE</scope>
</reference>
<dbReference type="PANTHER" id="PTHR45614:SF253">
    <property type="entry name" value="CHROMOSOME UNDETERMINED SCAFFOLD_38, WHOLE GENOME SHOTGUN SEQUENCE"/>
    <property type="match status" value="1"/>
</dbReference>
<sequence length="295" mass="35850">MNYSQSFDFQNEENGFQDDEDQIEFEEIGQNEMMMRYENEEEIIEQVKNKDIDEEELNQSEIQKISSTLCMREQEQDYDSEEESEFDKIQSKTCNSGTLQKPIKKQKKYNKEEPKRKIKKWSEEENKQLQHLFQIYQGDWEIIVKFMEGRTVSQCKQHWQRLNGGQDKKKKWTEEENLIILSFTKDNPQFNNWQQIALRMQNRNSKQIREHYMNQLRPGINNKLPWNEQQDKLLLQLYSKYGSKWCQINKHFQGRTEIMLKNRFNKLQKGNSYVDHFLNIDDEPQLQQSHTFSFN</sequence>
<dbReference type="GO" id="GO:0005634">
    <property type="term" value="C:nucleus"/>
    <property type="evidence" value="ECO:0007669"/>
    <property type="project" value="TreeGrafter"/>
</dbReference>
<comment type="caution">
    <text evidence="4">The sequence shown here is derived from an EMBL/GenBank/DDBJ whole genome shotgun (WGS) entry which is preliminary data.</text>
</comment>
<evidence type="ECO:0000256" key="1">
    <source>
        <dbReference type="SAM" id="MobiDB-lite"/>
    </source>
</evidence>
<gene>
    <name evidence="4" type="ORF">PSON_ATCC_30995.1.T1790031</name>
</gene>
<feature type="region of interest" description="Disordered" evidence="1">
    <location>
        <begin position="51"/>
        <end position="93"/>
    </location>
</feature>
<evidence type="ECO:0000313" key="5">
    <source>
        <dbReference type="Proteomes" id="UP000692954"/>
    </source>
</evidence>
<evidence type="ECO:0000259" key="3">
    <source>
        <dbReference type="PROSITE" id="PS51294"/>
    </source>
</evidence>
<feature type="compositionally biased region" description="Acidic residues" evidence="1">
    <location>
        <begin position="76"/>
        <end position="85"/>
    </location>
</feature>
<feature type="compositionally biased region" description="Polar residues" evidence="1">
    <location>
        <begin position="1"/>
        <end position="14"/>
    </location>
</feature>
<feature type="domain" description="HTH myb-type" evidence="3">
    <location>
        <begin position="168"/>
        <end position="220"/>
    </location>
</feature>
<accession>A0A8S1RLR3</accession>
<name>A0A8S1RLR3_9CILI</name>
<organism evidence="4 5">
    <name type="scientific">Paramecium sonneborni</name>
    <dbReference type="NCBI Taxonomy" id="65129"/>
    <lineage>
        <taxon>Eukaryota</taxon>
        <taxon>Sar</taxon>
        <taxon>Alveolata</taxon>
        <taxon>Ciliophora</taxon>
        <taxon>Intramacronucleata</taxon>
        <taxon>Oligohymenophorea</taxon>
        <taxon>Peniculida</taxon>
        <taxon>Parameciidae</taxon>
        <taxon>Paramecium</taxon>
    </lineage>
</organism>
<dbReference type="PROSITE" id="PS50090">
    <property type="entry name" value="MYB_LIKE"/>
    <property type="match status" value="3"/>
</dbReference>
<keyword evidence="5" id="KW-1185">Reference proteome</keyword>
<feature type="compositionally biased region" description="Polar residues" evidence="1">
    <location>
        <begin position="59"/>
        <end position="69"/>
    </location>
</feature>
<feature type="domain" description="HTH myb-type" evidence="3">
    <location>
        <begin position="113"/>
        <end position="167"/>
    </location>
</feature>
<dbReference type="CDD" id="cd00167">
    <property type="entry name" value="SANT"/>
    <property type="match status" value="3"/>
</dbReference>
<dbReference type="GO" id="GO:0000978">
    <property type="term" value="F:RNA polymerase II cis-regulatory region sequence-specific DNA binding"/>
    <property type="evidence" value="ECO:0007669"/>
    <property type="project" value="TreeGrafter"/>
</dbReference>
<feature type="domain" description="Myb-like" evidence="2">
    <location>
        <begin position="164"/>
        <end position="216"/>
    </location>
</feature>
<feature type="domain" description="HTH myb-type" evidence="3">
    <location>
        <begin position="222"/>
        <end position="272"/>
    </location>
</feature>
<proteinExistence type="predicted"/>
<dbReference type="GO" id="GO:0000981">
    <property type="term" value="F:DNA-binding transcription factor activity, RNA polymerase II-specific"/>
    <property type="evidence" value="ECO:0007669"/>
    <property type="project" value="TreeGrafter"/>
</dbReference>
<dbReference type="Proteomes" id="UP000692954">
    <property type="component" value="Unassembled WGS sequence"/>
</dbReference>
<evidence type="ECO:0000259" key="2">
    <source>
        <dbReference type="PROSITE" id="PS50090"/>
    </source>
</evidence>
<evidence type="ECO:0000313" key="4">
    <source>
        <dbReference type="EMBL" id="CAD8127705.1"/>
    </source>
</evidence>
<dbReference type="PROSITE" id="PS51294">
    <property type="entry name" value="HTH_MYB"/>
    <property type="match status" value="3"/>
</dbReference>
<feature type="domain" description="Myb-like" evidence="2">
    <location>
        <begin position="222"/>
        <end position="268"/>
    </location>
</feature>
<dbReference type="InterPro" id="IPR050560">
    <property type="entry name" value="MYB_TF"/>
</dbReference>
<feature type="domain" description="Myb-like" evidence="2">
    <location>
        <begin position="113"/>
        <end position="163"/>
    </location>
</feature>
<dbReference type="Pfam" id="PF00249">
    <property type="entry name" value="Myb_DNA-binding"/>
    <property type="match status" value="3"/>
</dbReference>
<dbReference type="EMBL" id="CAJJDN010000179">
    <property type="protein sequence ID" value="CAD8127705.1"/>
    <property type="molecule type" value="Genomic_DNA"/>
</dbReference>
<dbReference type="SMART" id="SM00717">
    <property type="entry name" value="SANT"/>
    <property type="match status" value="3"/>
</dbReference>
<dbReference type="PANTHER" id="PTHR45614">
    <property type="entry name" value="MYB PROTEIN-RELATED"/>
    <property type="match status" value="1"/>
</dbReference>
<dbReference type="OrthoDB" id="2143914at2759"/>